<dbReference type="FunFam" id="3.30.470.20:FF:000026">
    <property type="entry name" value="Carbamoyl-phosphate synthase large chain"/>
    <property type="match status" value="1"/>
</dbReference>
<dbReference type="HOGENOM" id="CLU_000513_1_0_7"/>
<comment type="similarity">
    <text evidence="4">Belongs to the CarB family.</text>
</comment>
<dbReference type="GO" id="GO:0006526">
    <property type="term" value="P:L-arginine biosynthetic process"/>
    <property type="evidence" value="ECO:0007669"/>
    <property type="project" value="UniProtKB-KW"/>
</dbReference>
<comment type="pathway">
    <text evidence="2">Pyrimidine metabolism; UMP biosynthesis via de novo pathway; (S)-dihydroorotate from bicarbonate: step 1/3.</text>
</comment>
<dbReference type="InterPro" id="IPR011607">
    <property type="entry name" value="MGS-like_dom"/>
</dbReference>
<dbReference type="InterPro" id="IPR016185">
    <property type="entry name" value="PreATP-grasp_dom_sf"/>
</dbReference>
<dbReference type="NCBIfam" id="TIGR01369">
    <property type="entry name" value="CPSaseII_lrg"/>
    <property type="match status" value="1"/>
</dbReference>
<keyword evidence="6 22" id="KW-0436">Ligase</keyword>
<dbReference type="Gene3D" id="3.30.470.20">
    <property type="entry name" value="ATP-grasp fold, B domain"/>
    <property type="match status" value="2"/>
</dbReference>
<dbReference type="PROSITE" id="PS50975">
    <property type="entry name" value="ATP_GRASP"/>
    <property type="match status" value="2"/>
</dbReference>
<dbReference type="CDD" id="cd01424">
    <property type="entry name" value="MGS_CPS_II"/>
    <property type="match status" value="1"/>
</dbReference>
<dbReference type="EMBL" id="BX842648">
    <property type="protein sequence ID" value="CAE78803.1"/>
    <property type="molecule type" value="Genomic_DNA"/>
</dbReference>
<dbReference type="Pfam" id="PF02787">
    <property type="entry name" value="CPSase_L_D3"/>
    <property type="match status" value="1"/>
</dbReference>
<dbReference type="SUPFAM" id="SSF52440">
    <property type="entry name" value="PreATP-grasp domain"/>
    <property type="match status" value="2"/>
</dbReference>
<keyword evidence="10 19" id="KW-0547">Nucleotide-binding</keyword>
<evidence type="ECO:0000256" key="16">
    <source>
        <dbReference type="ARBA" id="ARBA00048816"/>
    </source>
</evidence>
<evidence type="ECO:0000256" key="17">
    <source>
        <dbReference type="ARBA" id="ARBA00057223"/>
    </source>
</evidence>
<comment type="pathway">
    <text evidence="3">Amino-acid biosynthesis; L-arginine biosynthesis; carbamoyl phosphate from bicarbonate: step 1/1.</text>
</comment>
<dbReference type="GO" id="GO:0046872">
    <property type="term" value="F:metal ion binding"/>
    <property type="evidence" value="ECO:0007669"/>
    <property type="project" value="UniProtKB-KW"/>
</dbReference>
<dbReference type="SUPFAM" id="SSF56059">
    <property type="entry name" value="Glutathione synthetase ATP-binding domain-like"/>
    <property type="match status" value="2"/>
</dbReference>
<keyword evidence="12" id="KW-0460">Magnesium</keyword>
<dbReference type="PANTHER" id="PTHR11405">
    <property type="entry name" value="CARBAMOYLTRANSFERASE FAMILY MEMBER"/>
    <property type="match status" value="1"/>
</dbReference>
<dbReference type="NCBIfam" id="NF003671">
    <property type="entry name" value="PRK05294.1"/>
    <property type="match status" value="1"/>
</dbReference>
<dbReference type="GO" id="GO:0005524">
    <property type="term" value="F:ATP binding"/>
    <property type="evidence" value="ECO:0007669"/>
    <property type="project" value="UniProtKB-UniRule"/>
</dbReference>
<dbReference type="InterPro" id="IPR013815">
    <property type="entry name" value="ATP_grasp_subdomain_1"/>
</dbReference>
<dbReference type="Gene3D" id="3.40.50.1380">
    <property type="entry name" value="Methylglyoxal synthase-like domain"/>
    <property type="match status" value="1"/>
</dbReference>
<keyword evidence="9" id="KW-0677">Repeat</keyword>
<dbReference type="UniPathway" id="UPA00070">
    <property type="reaction ID" value="UER00115"/>
</dbReference>
<comment type="function">
    <text evidence="17">Large subunit of the glutamine-dependent carbamoyl phosphate synthetase (CPSase). CPSase catalyzes the formation of carbamoyl phosphate from the ammonia moiety of glutamine, carbonate, and phosphate donated by ATP, constituting the first step of 2 biosynthetic pathways, one leading to arginine and/or urea and the other to pyrimidine nucleotides. The large subunit (synthetase) binds the substrates ammonia (free or transferred from glutamine from the small subunit), hydrogencarbonate and ATP and carries out an ATP-coupled ligase reaction, activating hydrogencarbonate by forming carboxy phosphate which reacts with ammonia to form carbamoyl phosphate.</text>
</comment>
<keyword evidence="11 19" id="KW-0067">ATP-binding</keyword>
<dbReference type="eggNOG" id="COG0458">
    <property type="taxonomic scope" value="Bacteria"/>
</dbReference>
<evidence type="ECO:0000256" key="10">
    <source>
        <dbReference type="ARBA" id="ARBA00022741"/>
    </source>
</evidence>
<keyword evidence="5" id="KW-0055">Arginine biosynthesis</keyword>
<dbReference type="PRINTS" id="PR00098">
    <property type="entry name" value="CPSASE"/>
</dbReference>
<dbReference type="InterPro" id="IPR036914">
    <property type="entry name" value="MGS-like_dom_sf"/>
</dbReference>
<dbReference type="SMART" id="SM01096">
    <property type="entry name" value="CPSase_L_D3"/>
    <property type="match status" value="1"/>
</dbReference>
<dbReference type="EC" id="6.3.5.5" evidence="22"/>
<evidence type="ECO:0000256" key="8">
    <source>
        <dbReference type="ARBA" id="ARBA00022723"/>
    </source>
</evidence>
<dbReference type="Pfam" id="PF25596">
    <property type="entry name" value="CPSase_L_D1"/>
    <property type="match status" value="2"/>
</dbReference>
<keyword evidence="8" id="KW-0479">Metal-binding</keyword>
<feature type="domain" description="MGS-like" evidence="21">
    <location>
        <begin position="928"/>
        <end position="1064"/>
    </location>
</feature>
<evidence type="ECO:0000256" key="4">
    <source>
        <dbReference type="ARBA" id="ARBA00009799"/>
    </source>
</evidence>
<dbReference type="InterPro" id="IPR011761">
    <property type="entry name" value="ATP-grasp"/>
</dbReference>
<evidence type="ECO:0000256" key="13">
    <source>
        <dbReference type="ARBA" id="ARBA00022975"/>
    </source>
</evidence>
<dbReference type="Gene3D" id="3.30.1490.20">
    <property type="entry name" value="ATP-grasp fold, A domain"/>
    <property type="match status" value="1"/>
</dbReference>
<dbReference type="InterPro" id="IPR006275">
    <property type="entry name" value="CPSase_lsu"/>
</dbReference>
<dbReference type="Gene3D" id="1.10.1030.10">
    <property type="entry name" value="Carbamoyl-phosphate synthetase, large subunit oligomerisation domain"/>
    <property type="match status" value="1"/>
</dbReference>
<evidence type="ECO:0000259" key="21">
    <source>
        <dbReference type="PROSITE" id="PS51855"/>
    </source>
</evidence>
<comment type="subunit">
    <text evidence="18">Composed of two chains; the small (or glutamine) chain promotes the hydrolysis of glutamine to ammonia, which is used by the large (or ammonia) chain to synthesize carbamoyl phosphate. Tetramer of heterodimers (alpha,beta)4.</text>
</comment>
<evidence type="ECO:0000256" key="6">
    <source>
        <dbReference type="ARBA" id="ARBA00022598"/>
    </source>
</evidence>
<dbReference type="RefSeq" id="WP_011163405.1">
    <property type="nucleotide sequence ID" value="NC_005363.1"/>
</dbReference>
<dbReference type="InterPro" id="IPR005480">
    <property type="entry name" value="CPSase_lsu_oligo"/>
</dbReference>
<dbReference type="GO" id="GO:0005737">
    <property type="term" value="C:cytoplasm"/>
    <property type="evidence" value="ECO:0007669"/>
    <property type="project" value="TreeGrafter"/>
</dbReference>
<evidence type="ECO:0000256" key="11">
    <source>
        <dbReference type="ARBA" id="ARBA00022840"/>
    </source>
</evidence>
<evidence type="ECO:0000256" key="3">
    <source>
        <dbReference type="ARBA" id="ARBA00005077"/>
    </source>
</evidence>
<dbReference type="FunFam" id="3.40.50.20:FF:000001">
    <property type="entry name" value="Carbamoyl-phosphate synthase large chain"/>
    <property type="match status" value="2"/>
</dbReference>
<dbReference type="Pfam" id="PF02142">
    <property type="entry name" value="MGS"/>
    <property type="match status" value="1"/>
</dbReference>
<evidence type="ECO:0000256" key="15">
    <source>
        <dbReference type="ARBA" id="ARBA00047359"/>
    </source>
</evidence>
<keyword evidence="14" id="KW-0464">Manganese</keyword>
<evidence type="ECO:0000313" key="23">
    <source>
        <dbReference type="Proteomes" id="UP000008080"/>
    </source>
</evidence>
<comment type="catalytic activity">
    <reaction evidence="16">
        <text>hydrogencarbonate + L-glutamine + 2 ATP + H2O = carbamoyl phosphate + L-glutamate + 2 ADP + phosphate + 2 H(+)</text>
        <dbReference type="Rhea" id="RHEA:18633"/>
        <dbReference type="ChEBI" id="CHEBI:15377"/>
        <dbReference type="ChEBI" id="CHEBI:15378"/>
        <dbReference type="ChEBI" id="CHEBI:17544"/>
        <dbReference type="ChEBI" id="CHEBI:29985"/>
        <dbReference type="ChEBI" id="CHEBI:30616"/>
        <dbReference type="ChEBI" id="CHEBI:43474"/>
        <dbReference type="ChEBI" id="CHEBI:58228"/>
        <dbReference type="ChEBI" id="CHEBI:58359"/>
        <dbReference type="ChEBI" id="CHEBI:456216"/>
        <dbReference type="EC" id="6.3.5.5"/>
    </reaction>
</comment>
<dbReference type="GO" id="GO:0044205">
    <property type="term" value="P:'de novo' UMP biosynthetic process"/>
    <property type="evidence" value="ECO:0007669"/>
    <property type="project" value="UniProtKB-UniPathway"/>
</dbReference>
<proteinExistence type="inferred from homology"/>
<protein>
    <submittedName>
        <fullName evidence="22">Carbamoyl-phosphate synthase</fullName>
        <ecNumber evidence="22">6.3.5.5</ecNumber>
    </submittedName>
</protein>
<feature type="domain" description="ATP-grasp" evidence="20">
    <location>
        <begin position="667"/>
        <end position="859"/>
    </location>
</feature>
<dbReference type="GeneID" id="93011930"/>
<sequence length="1064" mass="117647" precursor="true">MPRKSSIKRVLIIGSGPIVIGQACEFDYSGTQACKALMKEGLEVILVNSNPATIMTDPEIATRVYVEPLKVDYLEKIIAKEMPDAVIPTLGGQTALNLALDLHAKGILQKYKVQLLGATPQVIKAGEDREIFRGLLDKIGAKYPKSHLIRTYEHGLQIADELGYPMILRPNYTLGGGGGGIAYSPEEYKKMLVTALHESPTSEVLVEESILGWKEYELEVMRDHKGTFVVVCSIENLDPCGVHTGDSITVAPQQTLSDREYQSMRDEACKIINEVGIETGGANIQFAVHPTTKERVVIEMNPRVSRSSALASKATGFPIAKIAALLAIGYSLDELQNDITKVTPSCYEPALDYIVTKIPRFAFEKFAGSKDSLTTQMKSVGEVMGIGRTLQESLMKALASLEKDPQAIPEVELETGKISYPNSRRIYHLFQAFRDGKTVAEIEELTRINPYFLEHIEALIKFERMFRADFTENNVDLLLKAKRKGFTDARLAALIGKKEADIRALREKHQMFPRYQQVDTCAGEFESSTPYFYSSYWPMASAKVDAPDAVVVIGSGPNRIGQGIEFDYSCVRGVKGFQKNGRKVIMVNSNPETVSTDYDTSDVLFFEPLTVESLSEIMRFMKPYGFVAQLGGQTPIGVAPDLVKAGYRLLGSSLETIDLAEDRGLFSKICRELNFEIPNSGMAGSLEEALRIEKNVGYPMICRPSYVLGGRRMEVIENTEELLSYFQRHKDYISPEKPCLMDQFLAGALEVDVDLVRGEDWVVVGGIVEHIEAAGVHSGDSMGVLPPHRLKPETCERIEDLSKQLANRIGVIGHLNLQLAVKNDVVYMLEANPRSSRSVPFVAKATGIPLIDLGVAAMLGKKKKDLKLENLNWRKTESVSVKGVVFPFKKFPESDSILGPEMKSTGESMGRGKNYSEALAKAFLSSNIRLPKIGQVFFSLRDKDKEVMLPLARELQRMGYGVSATTGTANFFNEKGVNCLSLRKVDEGRPHCVDKIRSGDVAFVINTTSGRRAIEASFDIRRACTDYNIPCLTESDAAEAFILALKNERNESSSVEALGAMEEF</sequence>
<dbReference type="FunFam" id="1.10.1030.10:FF:000002">
    <property type="entry name" value="Carbamoyl-phosphate synthase large chain"/>
    <property type="match status" value="1"/>
</dbReference>
<evidence type="ECO:0000256" key="2">
    <source>
        <dbReference type="ARBA" id="ARBA00004812"/>
    </source>
</evidence>
<dbReference type="GO" id="GO:0004087">
    <property type="term" value="F:carbamoyl-phosphate synthase (ammonia) activity"/>
    <property type="evidence" value="ECO:0007669"/>
    <property type="project" value="UniProtKB-EC"/>
</dbReference>
<comment type="catalytic activity">
    <reaction evidence="15">
        <text>hydrogencarbonate + NH4(+) + 2 ATP = carbamoyl phosphate + 2 ADP + phosphate + 2 H(+)</text>
        <dbReference type="Rhea" id="RHEA:18029"/>
        <dbReference type="ChEBI" id="CHEBI:15378"/>
        <dbReference type="ChEBI" id="CHEBI:17544"/>
        <dbReference type="ChEBI" id="CHEBI:28938"/>
        <dbReference type="ChEBI" id="CHEBI:30616"/>
        <dbReference type="ChEBI" id="CHEBI:43474"/>
        <dbReference type="ChEBI" id="CHEBI:58228"/>
        <dbReference type="ChEBI" id="CHEBI:456216"/>
        <dbReference type="EC" id="6.3.4.16"/>
    </reaction>
</comment>
<dbReference type="SMART" id="SM00851">
    <property type="entry name" value="MGS"/>
    <property type="match status" value="1"/>
</dbReference>
<keyword evidence="23" id="KW-1185">Reference proteome</keyword>
<dbReference type="PROSITE" id="PS51257">
    <property type="entry name" value="PROKAR_LIPOPROTEIN"/>
    <property type="match status" value="1"/>
</dbReference>
<dbReference type="KEGG" id="bba:Bd0858"/>
<dbReference type="InterPro" id="IPR005483">
    <property type="entry name" value="CPSase_dom"/>
</dbReference>
<evidence type="ECO:0000313" key="22">
    <source>
        <dbReference type="EMBL" id="CAE78803.1"/>
    </source>
</evidence>
<gene>
    <name evidence="22" type="primary">carB</name>
    <name evidence="22" type="ordered locus">Bd0858</name>
</gene>
<dbReference type="InterPro" id="IPR005479">
    <property type="entry name" value="CPAse_ATP-bd"/>
</dbReference>
<dbReference type="PANTHER" id="PTHR11405:SF53">
    <property type="entry name" value="CARBAMOYL-PHOSPHATE SYNTHASE [AMMONIA], MITOCHONDRIAL"/>
    <property type="match status" value="1"/>
</dbReference>
<organism evidence="22 23">
    <name type="scientific">Bdellovibrio bacteriovorus (strain ATCC 15356 / DSM 50701 / NCIMB 9529 / HD100)</name>
    <dbReference type="NCBI Taxonomy" id="264462"/>
    <lineage>
        <taxon>Bacteria</taxon>
        <taxon>Pseudomonadati</taxon>
        <taxon>Bdellovibrionota</taxon>
        <taxon>Bdellovibrionia</taxon>
        <taxon>Bdellovibrionales</taxon>
        <taxon>Pseudobdellovibrionaceae</taxon>
        <taxon>Bdellovibrio</taxon>
    </lineage>
</organism>
<dbReference type="InterPro" id="IPR058047">
    <property type="entry name" value="CPSase_preATP-grasp"/>
</dbReference>
<dbReference type="InterPro" id="IPR033937">
    <property type="entry name" value="MGS_CPS_CarB"/>
</dbReference>
<dbReference type="STRING" id="264462.Bd0858"/>
<evidence type="ECO:0000256" key="19">
    <source>
        <dbReference type="PROSITE-ProRule" id="PRU00409"/>
    </source>
</evidence>
<evidence type="ECO:0000256" key="9">
    <source>
        <dbReference type="ARBA" id="ARBA00022737"/>
    </source>
</evidence>
<dbReference type="NCBIfam" id="NF009455">
    <property type="entry name" value="PRK12815.1"/>
    <property type="match status" value="1"/>
</dbReference>
<accession>Q6MPJ5</accession>
<dbReference type="FunFam" id="3.30.470.20:FF:000007">
    <property type="entry name" value="Carbamoyl-phosphate synthase large chain"/>
    <property type="match status" value="1"/>
</dbReference>
<evidence type="ECO:0000256" key="18">
    <source>
        <dbReference type="ARBA" id="ARBA00062056"/>
    </source>
</evidence>
<dbReference type="Gene3D" id="3.40.50.20">
    <property type="match status" value="2"/>
</dbReference>
<evidence type="ECO:0000256" key="5">
    <source>
        <dbReference type="ARBA" id="ARBA00022571"/>
    </source>
</evidence>
<keyword evidence="13" id="KW-0665">Pyrimidine biosynthesis</keyword>
<dbReference type="GO" id="GO:0004088">
    <property type="term" value="F:carbamoyl-phosphate synthase (glutamine-hydrolyzing) activity"/>
    <property type="evidence" value="ECO:0007669"/>
    <property type="project" value="UniProtKB-EC"/>
</dbReference>
<feature type="domain" description="ATP-grasp" evidence="20">
    <location>
        <begin position="133"/>
        <end position="328"/>
    </location>
</feature>
<dbReference type="PROSITE" id="PS51855">
    <property type="entry name" value="MGS"/>
    <property type="match status" value="1"/>
</dbReference>
<dbReference type="GO" id="GO:0006541">
    <property type="term" value="P:glutamine metabolic process"/>
    <property type="evidence" value="ECO:0007669"/>
    <property type="project" value="TreeGrafter"/>
</dbReference>
<evidence type="ECO:0000256" key="12">
    <source>
        <dbReference type="ARBA" id="ARBA00022842"/>
    </source>
</evidence>
<dbReference type="Proteomes" id="UP000008080">
    <property type="component" value="Chromosome"/>
</dbReference>
<comment type="cofactor">
    <cofactor evidence="1">
        <name>Mn(2+)</name>
        <dbReference type="ChEBI" id="CHEBI:29035"/>
    </cofactor>
</comment>
<dbReference type="Pfam" id="PF02786">
    <property type="entry name" value="CPSase_L_D2"/>
    <property type="match status" value="2"/>
</dbReference>
<dbReference type="InterPro" id="IPR036897">
    <property type="entry name" value="CarbamoylP_synth_lsu_oligo_sf"/>
</dbReference>
<dbReference type="SUPFAM" id="SSF52335">
    <property type="entry name" value="Methylglyoxal synthase-like"/>
    <property type="match status" value="1"/>
</dbReference>
<dbReference type="SUPFAM" id="SSF48108">
    <property type="entry name" value="Carbamoyl phosphate synthetase, large subunit connection domain"/>
    <property type="match status" value="1"/>
</dbReference>
<dbReference type="PROSITE" id="PS00867">
    <property type="entry name" value="CPSASE_2"/>
    <property type="match status" value="2"/>
</dbReference>
<keyword evidence="7" id="KW-0028">Amino-acid biosynthesis</keyword>
<evidence type="ECO:0000256" key="1">
    <source>
        <dbReference type="ARBA" id="ARBA00001936"/>
    </source>
</evidence>
<name>Q6MPJ5_BDEBA</name>
<reference evidence="22 23" key="1">
    <citation type="journal article" date="2004" name="Science">
        <title>A predator unmasked: life cycle of Bdellovibrio bacteriovorus from a genomic perspective.</title>
        <authorList>
            <person name="Rendulic S."/>
            <person name="Jagtap P."/>
            <person name="Rosinus A."/>
            <person name="Eppinger M."/>
            <person name="Baar C."/>
            <person name="Lanz C."/>
            <person name="Keller H."/>
            <person name="Lambert C."/>
            <person name="Evans K.J."/>
            <person name="Goesmann A."/>
            <person name="Meyer F."/>
            <person name="Sockett R.E."/>
            <person name="Schuster S.C."/>
        </authorList>
    </citation>
    <scope>NUCLEOTIDE SEQUENCE [LARGE SCALE GENOMIC DNA]</scope>
    <source>
        <strain evidence="23">ATCC 15356 / DSM 50701 / NCIMB 9529 / HD100</strain>
    </source>
</reference>
<evidence type="ECO:0000256" key="7">
    <source>
        <dbReference type="ARBA" id="ARBA00022605"/>
    </source>
</evidence>
<evidence type="ECO:0000259" key="20">
    <source>
        <dbReference type="PROSITE" id="PS50975"/>
    </source>
</evidence>
<dbReference type="AlphaFoldDB" id="Q6MPJ5"/>
<evidence type="ECO:0000256" key="14">
    <source>
        <dbReference type="ARBA" id="ARBA00023211"/>
    </source>
</evidence>